<evidence type="ECO:0000256" key="7">
    <source>
        <dbReference type="ARBA" id="ARBA00022840"/>
    </source>
</evidence>
<dbReference type="InterPro" id="IPR017441">
    <property type="entry name" value="Protein_kinase_ATP_BS"/>
</dbReference>
<evidence type="ECO:0000256" key="11">
    <source>
        <dbReference type="PROSITE-ProRule" id="PRU10141"/>
    </source>
</evidence>
<feature type="compositionally biased region" description="Basic residues" evidence="12">
    <location>
        <begin position="600"/>
        <end position="617"/>
    </location>
</feature>
<dbReference type="InterPro" id="IPR008271">
    <property type="entry name" value="Ser/Thr_kinase_AS"/>
</dbReference>
<evidence type="ECO:0000256" key="6">
    <source>
        <dbReference type="ARBA" id="ARBA00022777"/>
    </source>
</evidence>
<dbReference type="PRINTS" id="PR00153">
    <property type="entry name" value="CSAPPISMRASE"/>
</dbReference>
<dbReference type="PROSITE" id="PS50072">
    <property type="entry name" value="CSA_PPIASE_2"/>
    <property type="match status" value="1"/>
</dbReference>
<keyword evidence="4" id="KW-0808">Transferase</keyword>
<dbReference type="GO" id="GO:0000165">
    <property type="term" value="P:MAPK cascade"/>
    <property type="evidence" value="ECO:0007669"/>
    <property type="project" value="UniProtKB-ARBA"/>
</dbReference>
<dbReference type="CDD" id="cd06620">
    <property type="entry name" value="PKc_Byr1_like"/>
    <property type="match status" value="1"/>
</dbReference>
<feature type="compositionally biased region" description="Low complexity" evidence="12">
    <location>
        <begin position="282"/>
        <end position="296"/>
    </location>
</feature>
<dbReference type="InterPro" id="IPR049613">
    <property type="entry name" value="Byr1-like_cat"/>
</dbReference>
<dbReference type="InterPro" id="IPR020892">
    <property type="entry name" value="Cyclophilin-type_PPIase_CS"/>
</dbReference>
<dbReference type="Proteomes" id="UP000602905">
    <property type="component" value="Unassembled WGS sequence"/>
</dbReference>
<gene>
    <name evidence="15" type="ORF">RHS03_00952</name>
</gene>
<feature type="compositionally biased region" description="Polar residues" evidence="12">
    <location>
        <begin position="584"/>
        <end position="598"/>
    </location>
</feature>
<dbReference type="PROSITE" id="PS50011">
    <property type="entry name" value="PROTEIN_KINASE_DOM"/>
    <property type="match status" value="1"/>
</dbReference>
<dbReference type="SUPFAM" id="SSF56112">
    <property type="entry name" value="Protein kinase-like (PK-like)"/>
    <property type="match status" value="1"/>
</dbReference>
<dbReference type="PROSITE" id="PS00107">
    <property type="entry name" value="PROTEIN_KINASE_ATP"/>
    <property type="match status" value="1"/>
</dbReference>
<feature type="compositionally biased region" description="Polar residues" evidence="12">
    <location>
        <begin position="219"/>
        <end position="229"/>
    </location>
</feature>
<dbReference type="PROSITE" id="PS00108">
    <property type="entry name" value="PROTEIN_KINASE_ST"/>
    <property type="match status" value="1"/>
</dbReference>
<dbReference type="GO" id="GO:0006457">
    <property type="term" value="P:protein folding"/>
    <property type="evidence" value="ECO:0007669"/>
    <property type="project" value="InterPro"/>
</dbReference>
<dbReference type="EC" id="5.2.1.8" evidence="2"/>
<dbReference type="InterPro" id="IPR011009">
    <property type="entry name" value="Kinase-like_dom_sf"/>
</dbReference>
<dbReference type="GO" id="GO:0003755">
    <property type="term" value="F:peptidyl-prolyl cis-trans isomerase activity"/>
    <property type="evidence" value="ECO:0007669"/>
    <property type="project" value="UniProtKB-KW"/>
</dbReference>
<dbReference type="InterPro" id="IPR000719">
    <property type="entry name" value="Prot_kinase_dom"/>
</dbReference>
<keyword evidence="7 11" id="KW-0067">ATP-binding</keyword>
<evidence type="ECO:0000259" key="14">
    <source>
        <dbReference type="PROSITE" id="PS50072"/>
    </source>
</evidence>
<dbReference type="GO" id="GO:0004712">
    <property type="term" value="F:protein serine/threonine/tyrosine kinase activity"/>
    <property type="evidence" value="ECO:0007669"/>
    <property type="project" value="UniProtKB-ARBA"/>
</dbReference>
<feature type="non-terminal residue" evidence="15">
    <location>
        <position position="699"/>
    </location>
</feature>
<evidence type="ECO:0000313" key="16">
    <source>
        <dbReference type="Proteomes" id="UP000602905"/>
    </source>
</evidence>
<feature type="domain" description="PPIase cyclophilin-type" evidence="14">
    <location>
        <begin position="25"/>
        <end position="176"/>
    </location>
</feature>
<dbReference type="InterPro" id="IPR050915">
    <property type="entry name" value="MAP_kinase_kinase"/>
</dbReference>
<accession>A0A8H7LY31</accession>
<dbReference type="PANTHER" id="PTHR47448">
    <property type="entry name" value="DUAL SPECIFICITY MITOGEN-ACTIVATED PROTEIN KINASE KINASE DSOR1-LIKE PROTEIN"/>
    <property type="match status" value="1"/>
</dbReference>
<feature type="binding site" evidence="11">
    <location>
        <position position="399"/>
    </location>
    <ligand>
        <name>ATP</name>
        <dbReference type="ChEBI" id="CHEBI:30616"/>
    </ligand>
</feature>
<dbReference type="SUPFAM" id="SSF50891">
    <property type="entry name" value="Cyclophilin-like"/>
    <property type="match status" value="1"/>
</dbReference>
<protein>
    <recommendedName>
        <fullName evidence="2">peptidylprolyl isomerase</fullName>
        <ecNumber evidence="2">5.2.1.8</ecNumber>
    </recommendedName>
</protein>
<dbReference type="OrthoDB" id="10252354at2759"/>
<comment type="caution">
    <text evidence="15">The sequence shown here is derived from an EMBL/GenBank/DDBJ whole genome shotgun (WGS) entry which is preliminary data.</text>
</comment>
<dbReference type="PROSITE" id="PS00170">
    <property type="entry name" value="CSA_PPIASE_1"/>
    <property type="match status" value="1"/>
</dbReference>
<dbReference type="AlphaFoldDB" id="A0A8H7LY31"/>
<feature type="compositionally biased region" description="Basic and acidic residues" evidence="12">
    <location>
        <begin position="207"/>
        <end position="216"/>
    </location>
</feature>
<sequence>MPYCFLRITIGGKKPVPETPDKDYIVVKLYDDVPITAENFRALCTGEKGVGASGNNLSYRGSMFHRVVPGFVIQGGDFTHGNGYGGESIYGRKFADESFARKHDRPGLLSMANAGPNTNTSQFFITLAPQPGLDNKHVVFGEVVEGWEIVQAIENTPIKKGKEKPKSDVKIVHCLGIGQEQNWMCAFTQVEGTNDPVAVLAPKRLEDHGMRSRPGDPRPTSTISPSTLATMSSTMPPTEPPVAADAEKKPGAAAPKKKRNIKALQLNVEPASAPAPAPPPIQLAARSSKAPGAKPAAGKRKPPKMDLTKSKGAVPDDAAGKKATSPGLLNVDAPGSAPAARRTSYHSKLSEQLANLDVGADKLDLKLEDLEEFRELGAGNGGTVKLVKHLPTQTTMAKKVVFIDAKPAVRKQILRELQIMHDCHSEHIISFYGAFVSDPHIHICMEYMDKGSLDGIYKKHGAIDIQVVGKIAIAVLEGLTYLYDVHRIIHRDIKPSNILFNSKGEIKICDFGVSGELINSIADTFVGTSTYMSPERIQGAQYTVKSDVWSLGISLIELALGHFPFAESSSDDSDLSDLAELDENVSTSNPVDLSTLPSGRSKKPKRPTTKKDKRKSKGVSLQGGGMTMSILELLQHIVNEPAPRLLPESKYPPMAVEFVDQCLLKDPEARPTPKDLLKHQWIADSRANSIDLVIWASIV</sequence>
<dbReference type="FunFam" id="3.30.200.20:FF:000040">
    <property type="entry name" value="Dual specificity mitogen-activated protein kinase kinase"/>
    <property type="match status" value="1"/>
</dbReference>
<feature type="region of interest" description="Disordered" evidence="12">
    <location>
        <begin position="207"/>
        <end position="339"/>
    </location>
</feature>
<reference evidence="15" key="1">
    <citation type="submission" date="2020-09" db="EMBL/GenBank/DDBJ databases">
        <title>Comparative genome analyses of four rice-infecting Rhizoctonia solani isolates reveal extensive enrichment of homogalacturonan modification genes.</title>
        <authorList>
            <person name="Lee D.-Y."/>
            <person name="Jeon J."/>
            <person name="Kim K.-T."/>
            <person name="Cheong K."/>
            <person name="Song H."/>
            <person name="Choi G."/>
            <person name="Ko J."/>
            <person name="Opiyo S.O."/>
            <person name="Zuo S."/>
            <person name="Madhav S."/>
            <person name="Lee Y.-H."/>
            <person name="Wang G.-L."/>
        </authorList>
    </citation>
    <scope>NUCLEOTIDE SEQUENCE</scope>
    <source>
        <strain evidence="15">AG1-IA WGL</strain>
    </source>
</reference>
<evidence type="ECO:0000259" key="13">
    <source>
        <dbReference type="PROSITE" id="PS50011"/>
    </source>
</evidence>
<dbReference type="PANTHER" id="PTHR47448:SF1">
    <property type="entry name" value="SERINE_THREONINE-PROTEIN KINASE STE7 HOMOLOG"/>
    <property type="match status" value="1"/>
</dbReference>
<dbReference type="Pfam" id="PF00160">
    <property type="entry name" value="Pro_isomerase"/>
    <property type="match status" value="1"/>
</dbReference>
<feature type="domain" description="Protein kinase" evidence="13">
    <location>
        <begin position="370"/>
        <end position="682"/>
    </location>
</feature>
<evidence type="ECO:0000256" key="10">
    <source>
        <dbReference type="ARBA" id="ARBA00038035"/>
    </source>
</evidence>
<dbReference type="Pfam" id="PF00069">
    <property type="entry name" value="Pkinase"/>
    <property type="match status" value="1"/>
</dbReference>
<comment type="similarity">
    <text evidence="10">Belongs to the protein kinase superfamily. STE Ser/Thr protein kinase family. MAP kinase kinase subfamily.</text>
</comment>
<dbReference type="EMBL" id="JACYCD010000023">
    <property type="protein sequence ID" value="KAF8713338.1"/>
    <property type="molecule type" value="Genomic_DNA"/>
</dbReference>
<keyword evidence="5 11" id="KW-0547">Nucleotide-binding</keyword>
<proteinExistence type="inferred from homology"/>
<dbReference type="InterPro" id="IPR029000">
    <property type="entry name" value="Cyclophilin-like_dom_sf"/>
</dbReference>
<evidence type="ECO:0000256" key="4">
    <source>
        <dbReference type="ARBA" id="ARBA00022679"/>
    </source>
</evidence>
<comment type="catalytic activity">
    <reaction evidence="1">
        <text>[protein]-peptidylproline (omega=180) = [protein]-peptidylproline (omega=0)</text>
        <dbReference type="Rhea" id="RHEA:16237"/>
        <dbReference type="Rhea" id="RHEA-COMP:10747"/>
        <dbReference type="Rhea" id="RHEA-COMP:10748"/>
        <dbReference type="ChEBI" id="CHEBI:83833"/>
        <dbReference type="ChEBI" id="CHEBI:83834"/>
        <dbReference type="EC" id="5.2.1.8"/>
    </reaction>
</comment>
<dbReference type="Gene3D" id="3.30.200.20">
    <property type="entry name" value="Phosphorylase Kinase, domain 1"/>
    <property type="match status" value="1"/>
</dbReference>
<evidence type="ECO:0000256" key="1">
    <source>
        <dbReference type="ARBA" id="ARBA00000971"/>
    </source>
</evidence>
<feature type="region of interest" description="Disordered" evidence="12">
    <location>
        <begin position="583"/>
        <end position="623"/>
    </location>
</feature>
<organism evidence="15 16">
    <name type="scientific">Rhizoctonia solani</name>
    <dbReference type="NCBI Taxonomy" id="456999"/>
    <lineage>
        <taxon>Eukaryota</taxon>
        <taxon>Fungi</taxon>
        <taxon>Dikarya</taxon>
        <taxon>Basidiomycota</taxon>
        <taxon>Agaricomycotina</taxon>
        <taxon>Agaricomycetes</taxon>
        <taxon>Cantharellales</taxon>
        <taxon>Ceratobasidiaceae</taxon>
        <taxon>Rhizoctonia</taxon>
    </lineage>
</organism>
<keyword evidence="6 15" id="KW-0418">Kinase</keyword>
<evidence type="ECO:0000256" key="9">
    <source>
        <dbReference type="ARBA" id="ARBA00023235"/>
    </source>
</evidence>
<name>A0A8H7LY31_9AGAM</name>
<evidence type="ECO:0000313" key="15">
    <source>
        <dbReference type="EMBL" id="KAF8713338.1"/>
    </source>
</evidence>
<evidence type="ECO:0000256" key="3">
    <source>
        <dbReference type="ARBA" id="ARBA00022527"/>
    </source>
</evidence>
<dbReference type="Gene3D" id="2.40.100.10">
    <property type="entry name" value="Cyclophilin-like"/>
    <property type="match status" value="1"/>
</dbReference>
<dbReference type="GO" id="GO:0005524">
    <property type="term" value="F:ATP binding"/>
    <property type="evidence" value="ECO:0007669"/>
    <property type="project" value="UniProtKB-UniRule"/>
</dbReference>
<keyword evidence="3 15" id="KW-0723">Serine/threonine-protein kinase</keyword>
<keyword evidence="8" id="KW-0697">Rotamase</keyword>
<evidence type="ECO:0000256" key="5">
    <source>
        <dbReference type="ARBA" id="ARBA00022741"/>
    </source>
</evidence>
<dbReference type="Gene3D" id="1.10.510.10">
    <property type="entry name" value="Transferase(Phosphotransferase) domain 1"/>
    <property type="match status" value="1"/>
</dbReference>
<dbReference type="FunFam" id="2.40.100.10:FF:000025">
    <property type="entry name" value="Peptidyl-prolyl cis-trans isomerase CYP19-2"/>
    <property type="match status" value="1"/>
</dbReference>
<evidence type="ECO:0000256" key="2">
    <source>
        <dbReference type="ARBA" id="ARBA00013194"/>
    </source>
</evidence>
<evidence type="ECO:0000256" key="8">
    <source>
        <dbReference type="ARBA" id="ARBA00023110"/>
    </source>
</evidence>
<keyword evidence="9" id="KW-0413">Isomerase</keyword>
<feature type="compositionally biased region" description="Low complexity" evidence="12">
    <location>
        <begin position="230"/>
        <end position="244"/>
    </location>
</feature>
<dbReference type="InterPro" id="IPR002130">
    <property type="entry name" value="Cyclophilin-type_PPIase_dom"/>
</dbReference>
<dbReference type="SMART" id="SM00220">
    <property type="entry name" value="S_TKc"/>
    <property type="match status" value="1"/>
</dbReference>
<dbReference type="GO" id="GO:0004674">
    <property type="term" value="F:protein serine/threonine kinase activity"/>
    <property type="evidence" value="ECO:0007669"/>
    <property type="project" value="UniProtKB-KW"/>
</dbReference>
<evidence type="ECO:0000256" key="12">
    <source>
        <dbReference type="SAM" id="MobiDB-lite"/>
    </source>
</evidence>